<reference evidence="3" key="1">
    <citation type="submission" date="2020-01" db="EMBL/GenBank/DDBJ databases">
        <authorList>
            <person name="Meier V. D."/>
            <person name="Meier V D."/>
        </authorList>
    </citation>
    <scope>NUCLEOTIDE SEQUENCE</scope>
    <source>
        <strain evidence="3">HLG_WM_MAG_07</strain>
    </source>
</reference>
<keyword evidence="2" id="KW-0732">Signal</keyword>
<evidence type="ECO:0000313" key="3">
    <source>
        <dbReference type="EMBL" id="CAA6828102.1"/>
    </source>
</evidence>
<dbReference type="PROSITE" id="PS51257">
    <property type="entry name" value="PROKAR_LIPOPROTEIN"/>
    <property type="match status" value="1"/>
</dbReference>
<dbReference type="AlphaFoldDB" id="A0A6S6UHR6"/>
<proteinExistence type="predicted"/>
<evidence type="ECO:0000256" key="2">
    <source>
        <dbReference type="SAM" id="SignalP"/>
    </source>
</evidence>
<feature type="chain" id="PRO_5027597321" description="Low-complexity protein" evidence="2">
    <location>
        <begin position="23"/>
        <end position="94"/>
    </location>
</feature>
<name>A0A6S6UHR6_9GAMM</name>
<evidence type="ECO:0000256" key="1">
    <source>
        <dbReference type="SAM" id="MobiDB-lite"/>
    </source>
</evidence>
<accession>A0A6S6UHR6</accession>
<dbReference type="EMBL" id="CACVAY010000146">
    <property type="protein sequence ID" value="CAA6828102.1"/>
    <property type="molecule type" value="Genomic_DNA"/>
</dbReference>
<evidence type="ECO:0008006" key="4">
    <source>
        <dbReference type="Google" id="ProtNLM"/>
    </source>
</evidence>
<gene>
    <name evidence="3" type="ORF">HELGO_WM8859</name>
</gene>
<feature type="compositionally biased region" description="Basic and acidic residues" evidence="1">
    <location>
        <begin position="47"/>
        <end position="87"/>
    </location>
</feature>
<protein>
    <recommendedName>
        <fullName evidence="4">Low-complexity protein</fullName>
    </recommendedName>
</protein>
<organism evidence="3">
    <name type="scientific">uncultured Thiotrichaceae bacterium</name>
    <dbReference type="NCBI Taxonomy" id="298394"/>
    <lineage>
        <taxon>Bacteria</taxon>
        <taxon>Pseudomonadati</taxon>
        <taxon>Pseudomonadota</taxon>
        <taxon>Gammaproteobacteria</taxon>
        <taxon>Thiotrichales</taxon>
        <taxon>Thiotrichaceae</taxon>
        <taxon>environmental samples</taxon>
    </lineage>
</organism>
<sequence>MISRKNLLAVAVSTTLAAGLVACGGESPEAKVDAAAEKVAAPATAEAPKEGKCGEGKCGGDKADKEGKCGEGKCGGDKAEKEGKCGEGKCGGSK</sequence>
<feature type="signal peptide" evidence="2">
    <location>
        <begin position="1"/>
        <end position="22"/>
    </location>
</feature>
<feature type="region of interest" description="Disordered" evidence="1">
    <location>
        <begin position="40"/>
        <end position="94"/>
    </location>
</feature>